<reference evidence="5" key="1">
    <citation type="submission" date="2020-06" db="EMBL/GenBank/DDBJ databases">
        <title>Genomic insights into acetone-butanol-ethanol (ABE) fermentation by sequencing solventogenic clostridia strains.</title>
        <authorList>
            <person name="Brown S."/>
        </authorList>
    </citation>
    <scope>NUCLEOTIDE SEQUENCE</scope>
    <source>
        <strain evidence="5">DJ123</strain>
    </source>
</reference>
<dbReference type="InterPro" id="IPR051934">
    <property type="entry name" value="Phage_Tail_Fiber_Structural"/>
</dbReference>
<accession>A0AAE5HAF3</accession>
<dbReference type="Gene3D" id="2.115.10.20">
    <property type="entry name" value="Glycosyl hydrolase domain, family 43"/>
    <property type="match status" value="1"/>
</dbReference>
<dbReference type="AlphaFoldDB" id="A0AAE5HAF3"/>
<dbReference type="SUPFAM" id="SSF75005">
    <property type="entry name" value="Arabinanase/levansucrase/invertase"/>
    <property type="match status" value="1"/>
</dbReference>
<dbReference type="GO" id="GO:0004553">
    <property type="term" value="F:hydrolase activity, hydrolyzing O-glycosyl compounds"/>
    <property type="evidence" value="ECO:0007669"/>
    <property type="project" value="InterPro"/>
</dbReference>
<evidence type="ECO:0000256" key="2">
    <source>
        <dbReference type="ARBA" id="ARBA00022801"/>
    </source>
</evidence>
<dbReference type="Proteomes" id="UP000822184">
    <property type="component" value="Unassembled WGS sequence"/>
</dbReference>
<dbReference type="InterPro" id="IPR006710">
    <property type="entry name" value="Glyco_hydro_43"/>
</dbReference>
<dbReference type="PANTHER" id="PTHR35191">
    <property type="entry name" value="PROPHAGE SIDE TAIL FIBER PROTEIN HOMOLOG STFQ-RELATED"/>
    <property type="match status" value="1"/>
</dbReference>
<protein>
    <recommendedName>
        <fullName evidence="4">Phage tail fibre protein N-terminal domain-containing protein</fullName>
    </recommendedName>
</protein>
<dbReference type="EMBL" id="JABTDW010000001">
    <property type="protein sequence ID" value="NSB17426.1"/>
    <property type="molecule type" value="Genomic_DNA"/>
</dbReference>
<feature type="domain" description="Phage tail fibre protein N-terminal" evidence="4">
    <location>
        <begin position="1"/>
        <end position="149"/>
    </location>
</feature>
<sequence>MAEQFYTILTNTGKAKISNSILTGTKVNLTTLKVGDSNGAYYNPSETQTNLVHTVYQCNVTSVQVDTNNPNWITITSVIPSDQGGFFIREAGVFDDGGNLIAVGKYPETYKPQASDGSVKELYIKMTLEVSNATTVELKIDPTVILATKNDVNILTNVVNSIKSEVETARGGEANLDARLDKVDASLSKKANNTDVILNNNTKDIYLGSFFDNSVDRRSYLYTSMDGKDFTRISDTPVGLVNRGDTGIIYKNNKFYLLADYNNTSDKCNFTISTSTNLYDWVETKIKLSDYSDDNFRVYGSDWFLDDNGKIYIVYSRQEGYMPNGVSLNFRPRIVEVTDLENLQFGTPQVLNISNYNRIDPTMIKNNGIYYLFVKKELDEDTLINGTISIWTSTDLTNWTKQTDAISSLAQYKFEGPCVCNVDGLWYLYVDNWDGSLNGYMHYCTSTDLINWSTPVQIKSTTPLRHGSVFKIDNLLGKKVINNLFTQKLLSDGVVPLFTHNKYVNGINITSSLANKYIELFNITMPNIYTAFNIKFKISDTQNMFNNSEFILCGSSLGTVDILNNCTFKEVNSFKSSLVNNLVVISQNGVHRVFLKIGTIVGSTMTLSVLDFEANKSTSLVITNGNAVDTLPSGTQITPTANNDISNAINTLTGKLRLSKTCQTLATTNTTVSFYGVNGIVKIQGHANGYSEVSMIDYNLMLLNGNIGLVKLDTNGATISVALNSYSNGVYNITITAPAAYSIFDLTLPVGGYFIN</sequence>
<dbReference type="Pfam" id="PF12571">
    <property type="entry name" value="Phage_tail_fib"/>
    <property type="match status" value="1"/>
</dbReference>
<comment type="similarity">
    <text evidence="1">Belongs to the glycosyl hydrolase 43 family.</text>
</comment>
<proteinExistence type="inferred from homology"/>
<dbReference type="Pfam" id="PF04616">
    <property type="entry name" value="Glyco_hydro_43"/>
    <property type="match status" value="1"/>
</dbReference>
<comment type="caution">
    <text evidence="5">The sequence shown here is derived from an EMBL/GenBank/DDBJ whole genome shotgun (WGS) entry which is preliminary data.</text>
</comment>
<organism evidence="5 6">
    <name type="scientific">Clostridium beijerinckii</name>
    <name type="common">Clostridium MP</name>
    <dbReference type="NCBI Taxonomy" id="1520"/>
    <lineage>
        <taxon>Bacteria</taxon>
        <taxon>Bacillati</taxon>
        <taxon>Bacillota</taxon>
        <taxon>Clostridia</taxon>
        <taxon>Eubacteriales</taxon>
        <taxon>Clostridiaceae</taxon>
        <taxon>Clostridium</taxon>
    </lineage>
</organism>
<evidence type="ECO:0000259" key="4">
    <source>
        <dbReference type="Pfam" id="PF12571"/>
    </source>
</evidence>
<dbReference type="InterPro" id="IPR023296">
    <property type="entry name" value="Glyco_hydro_beta-prop_sf"/>
</dbReference>
<evidence type="ECO:0000313" key="6">
    <source>
        <dbReference type="Proteomes" id="UP000822184"/>
    </source>
</evidence>
<dbReference type="RefSeq" id="WP_077855469.1">
    <property type="nucleotide sequence ID" value="NZ_JABTDW010000001.1"/>
</dbReference>
<dbReference type="PANTHER" id="PTHR35191:SF1">
    <property type="entry name" value="PROPHAGE SIDE TAIL FIBER PROTEIN HOMOLOG STFQ-RELATED"/>
    <property type="match status" value="1"/>
</dbReference>
<evidence type="ECO:0000256" key="1">
    <source>
        <dbReference type="ARBA" id="ARBA00009865"/>
    </source>
</evidence>
<dbReference type="InterPro" id="IPR022225">
    <property type="entry name" value="Phage_tail_fibre_N"/>
</dbReference>
<keyword evidence="3" id="KW-0326">Glycosidase</keyword>
<evidence type="ECO:0000313" key="5">
    <source>
        <dbReference type="EMBL" id="NSB17426.1"/>
    </source>
</evidence>
<keyword evidence="2" id="KW-0378">Hydrolase</keyword>
<dbReference type="GO" id="GO:0005975">
    <property type="term" value="P:carbohydrate metabolic process"/>
    <property type="evidence" value="ECO:0007669"/>
    <property type="project" value="InterPro"/>
</dbReference>
<name>A0AAE5HAF3_CLOBE</name>
<gene>
    <name evidence="5" type="ORF">BCD95_005685</name>
</gene>
<evidence type="ECO:0000256" key="3">
    <source>
        <dbReference type="ARBA" id="ARBA00023295"/>
    </source>
</evidence>